<comment type="caution">
    <text evidence="4">The sequence shown here is derived from an EMBL/GenBank/DDBJ whole genome shotgun (WGS) entry which is preliminary data.</text>
</comment>
<evidence type="ECO:0000256" key="2">
    <source>
        <dbReference type="SAM" id="Phobius"/>
    </source>
</evidence>
<keyword evidence="5" id="KW-1185">Reference proteome</keyword>
<keyword evidence="2" id="KW-0472">Membrane</keyword>
<gene>
    <name evidence="4" type="ORF">MVEN_01452800</name>
</gene>
<dbReference type="Proteomes" id="UP000620124">
    <property type="component" value="Unassembled WGS sequence"/>
</dbReference>
<feature type="transmembrane region" description="Helical" evidence="2">
    <location>
        <begin position="190"/>
        <end position="212"/>
    </location>
</feature>
<feature type="compositionally biased region" description="Polar residues" evidence="1">
    <location>
        <begin position="395"/>
        <end position="405"/>
    </location>
</feature>
<dbReference type="OrthoDB" id="2796893at2759"/>
<sequence>MTGHVLLWALTLTCFSAASTLAAYLTGRLEQTQAKCSTDFDWASNSLGLSPCLLSAFVWGSCFTGNWDLPQLQLSQSYTNPNATTANLCSCSWVAYNLLSACTACQGFPSAVENWAAYEQSCGGFLTDTYFPENISLPAGTAIPYWASTDPRTWEDGRFNTSQAILISQQHHPDFVQGSSADSKKSMAPIAAIVGGVVGGVVVLGTIAFLCIRKRNHKETSDGAMRPYPGSPQILARIVSDATAQYILLPQSMSAAHSHKPGTIRTHADTGSLQSLYGSGHTLPLPAQLMDEEGVIEPFTMRSTSQPVSMRPAATHEALDSTLHTSSSQPESSAAPIEQEHISLLGNSQHADMDPPAYSRYPSPVSTPEPIYPRPLSAVQRDFAPERHSHRQMDSIDSQLSYHSATSHDEGDSISAIEDVIYRMGLAMSPVTESVVGSTLGARTVATGESTQNAFLLRRRNT</sequence>
<feature type="chain" id="PRO_5034905675" description="Transmembrane protein" evidence="3">
    <location>
        <begin position="23"/>
        <end position="462"/>
    </location>
</feature>
<feature type="region of interest" description="Disordered" evidence="1">
    <location>
        <begin position="385"/>
        <end position="409"/>
    </location>
</feature>
<evidence type="ECO:0000256" key="3">
    <source>
        <dbReference type="SAM" id="SignalP"/>
    </source>
</evidence>
<keyword evidence="3" id="KW-0732">Signal</keyword>
<protein>
    <recommendedName>
        <fullName evidence="6">Transmembrane protein</fullName>
    </recommendedName>
</protein>
<accession>A0A8H6XV57</accession>
<feature type="compositionally biased region" description="Basic and acidic residues" evidence="1">
    <location>
        <begin position="385"/>
        <end position="394"/>
    </location>
</feature>
<evidence type="ECO:0000313" key="5">
    <source>
        <dbReference type="Proteomes" id="UP000620124"/>
    </source>
</evidence>
<feature type="signal peptide" evidence="3">
    <location>
        <begin position="1"/>
        <end position="22"/>
    </location>
</feature>
<evidence type="ECO:0008006" key="6">
    <source>
        <dbReference type="Google" id="ProtNLM"/>
    </source>
</evidence>
<feature type="compositionally biased region" description="Polar residues" evidence="1">
    <location>
        <begin position="322"/>
        <end position="332"/>
    </location>
</feature>
<feature type="region of interest" description="Disordered" evidence="1">
    <location>
        <begin position="304"/>
        <end position="373"/>
    </location>
</feature>
<evidence type="ECO:0000256" key="1">
    <source>
        <dbReference type="SAM" id="MobiDB-lite"/>
    </source>
</evidence>
<reference evidence="4" key="1">
    <citation type="submission" date="2020-05" db="EMBL/GenBank/DDBJ databases">
        <title>Mycena genomes resolve the evolution of fungal bioluminescence.</title>
        <authorList>
            <person name="Tsai I.J."/>
        </authorList>
    </citation>
    <scope>NUCLEOTIDE SEQUENCE</scope>
    <source>
        <strain evidence="4">CCC161011</strain>
    </source>
</reference>
<keyword evidence="2" id="KW-0812">Transmembrane</keyword>
<keyword evidence="2" id="KW-1133">Transmembrane helix</keyword>
<dbReference type="AlphaFoldDB" id="A0A8H6XV57"/>
<proteinExistence type="predicted"/>
<name>A0A8H6XV57_9AGAR</name>
<dbReference type="EMBL" id="JACAZI010000012">
    <property type="protein sequence ID" value="KAF7346999.1"/>
    <property type="molecule type" value="Genomic_DNA"/>
</dbReference>
<evidence type="ECO:0000313" key="4">
    <source>
        <dbReference type="EMBL" id="KAF7346999.1"/>
    </source>
</evidence>
<organism evidence="4 5">
    <name type="scientific">Mycena venus</name>
    <dbReference type="NCBI Taxonomy" id="2733690"/>
    <lineage>
        <taxon>Eukaryota</taxon>
        <taxon>Fungi</taxon>
        <taxon>Dikarya</taxon>
        <taxon>Basidiomycota</taxon>
        <taxon>Agaricomycotina</taxon>
        <taxon>Agaricomycetes</taxon>
        <taxon>Agaricomycetidae</taxon>
        <taxon>Agaricales</taxon>
        <taxon>Marasmiineae</taxon>
        <taxon>Mycenaceae</taxon>
        <taxon>Mycena</taxon>
    </lineage>
</organism>